<dbReference type="SUPFAM" id="SSF51126">
    <property type="entry name" value="Pectin lyase-like"/>
    <property type="match status" value="1"/>
</dbReference>
<sequence>MAKFFLPTKWLQMQIFYNDLDGNLRFRLDGAPAGMFMSKASAEACQLIEDIGMNSYMWPFHSLRDNSSLFYAFFIVLMDELQEKKINERDAWREEAKDSTRDSLNVKVRQDDRNWEVLQNSLNAEVYQDDRNWKRYHLHSLPKGDAFLAAQQRESLSEDTSFTFLGYKIIRIGSALLGRLWDAYFKVIFALSYMSNVILPQGWDDWGDTSKRRYRQKSHEDQLVLFLHDYSKVLELNKWCFGFLIQ</sequence>
<evidence type="ECO:0008006" key="3">
    <source>
        <dbReference type="Google" id="ProtNLM"/>
    </source>
</evidence>
<dbReference type="GO" id="GO:0045490">
    <property type="term" value="P:pectin catabolic process"/>
    <property type="evidence" value="ECO:0007669"/>
    <property type="project" value="UniProtKB-UniPathway"/>
</dbReference>
<dbReference type="AlphaFoldDB" id="A0A7J8MVZ3"/>
<evidence type="ECO:0000313" key="2">
    <source>
        <dbReference type="Proteomes" id="UP000593572"/>
    </source>
</evidence>
<name>A0A7J8MVZ3_9ROSI</name>
<dbReference type="PANTHER" id="PTHR31321">
    <property type="entry name" value="ACYL-COA THIOESTER HYDROLASE YBHC-RELATED"/>
    <property type="match status" value="1"/>
</dbReference>
<dbReference type="Proteomes" id="UP000593572">
    <property type="component" value="Unassembled WGS sequence"/>
</dbReference>
<dbReference type="UniPathway" id="UPA00545">
    <property type="reaction ID" value="UER00823"/>
</dbReference>
<dbReference type="InterPro" id="IPR012334">
    <property type="entry name" value="Pectin_lyas_fold"/>
</dbReference>
<comment type="caution">
    <text evidence="1">The sequence shown here is derived from an EMBL/GenBank/DDBJ whole genome shotgun (WGS) entry which is preliminary data.</text>
</comment>
<dbReference type="GO" id="GO:0030599">
    <property type="term" value="F:pectinesterase activity"/>
    <property type="evidence" value="ECO:0007669"/>
    <property type="project" value="TreeGrafter"/>
</dbReference>
<dbReference type="PANTHER" id="PTHR31321:SF77">
    <property type="entry name" value="PECTINESTERASE CATALYTIC DOMAIN-CONTAINING PROTEIN"/>
    <property type="match status" value="1"/>
</dbReference>
<evidence type="ECO:0000313" key="1">
    <source>
        <dbReference type="EMBL" id="MBA0568871.1"/>
    </source>
</evidence>
<protein>
    <recommendedName>
        <fullName evidence="3">Pectinesterase</fullName>
    </recommendedName>
</protein>
<dbReference type="EMBL" id="JABEZX010000010">
    <property type="protein sequence ID" value="MBA0568871.1"/>
    <property type="molecule type" value="Genomic_DNA"/>
</dbReference>
<gene>
    <name evidence="1" type="ORF">Golob_006337</name>
</gene>
<keyword evidence="2" id="KW-1185">Reference proteome</keyword>
<organism evidence="1 2">
    <name type="scientific">Gossypium lobatum</name>
    <dbReference type="NCBI Taxonomy" id="34289"/>
    <lineage>
        <taxon>Eukaryota</taxon>
        <taxon>Viridiplantae</taxon>
        <taxon>Streptophyta</taxon>
        <taxon>Embryophyta</taxon>
        <taxon>Tracheophyta</taxon>
        <taxon>Spermatophyta</taxon>
        <taxon>Magnoliopsida</taxon>
        <taxon>eudicotyledons</taxon>
        <taxon>Gunneridae</taxon>
        <taxon>Pentapetalae</taxon>
        <taxon>rosids</taxon>
        <taxon>malvids</taxon>
        <taxon>Malvales</taxon>
        <taxon>Malvaceae</taxon>
        <taxon>Malvoideae</taxon>
        <taxon>Gossypium</taxon>
    </lineage>
</organism>
<dbReference type="Gene3D" id="2.160.20.10">
    <property type="entry name" value="Single-stranded right-handed beta-helix, Pectin lyase-like"/>
    <property type="match status" value="1"/>
</dbReference>
<dbReference type="InterPro" id="IPR011050">
    <property type="entry name" value="Pectin_lyase_fold/virulence"/>
</dbReference>
<proteinExistence type="predicted"/>
<accession>A0A7J8MVZ3</accession>
<reference evidence="1 2" key="1">
    <citation type="journal article" date="2019" name="Genome Biol. Evol.">
        <title>Insights into the evolution of the New World diploid cottons (Gossypium, subgenus Houzingenia) based on genome sequencing.</title>
        <authorList>
            <person name="Grover C.E."/>
            <person name="Arick M.A. 2nd"/>
            <person name="Thrash A."/>
            <person name="Conover J.L."/>
            <person name="Sanders W.S."/>
            <person name="Peterson D.G."/>
            <person name="Frelichowski J.E."/>
            <person name="Scheffler J.A."/>
            <person name="Scheffler B.E."/>
            <person name="Wendel J.F."/>
        </authorList>
    </citation>
    <scope>NUCLEOTIDE SEQUENCE [LARGE SCALE GENOMIC DNA]</scope>
    <source>
        <strain evidence="1">157</strain>
        <tissue evidence="1">Leaf</tissue>
    </source>
</reference>